<reference evidence="3" key="2">
    <citation type="journal article" date="2022" name="Microb. Genom.">
        <title>A chromosome-scale genome assembly of the tomato pathogen Cladosporium fulvum reveals a compartmentalized genome architecture and the presence of a dispensable chromosome.</title>
        <authorList>
            <person name="Zaccaron A.Z."/>
            <person name="Chen L.H."/>
            <person name="Samaras A."/>
            <person name="Stergiopoulos I."/>
        </authorList>
    </citation>
    <scope>NUCLEOTIDE SEQUENCE</scope>
    <source>
        <strain evidence="3">Race5_Kim</strain>
    </source>
</reference>
<keyword evidence="2" id="KW-0812">Transmembrane</keyword>
<accession>A0A9Q8URQ4</accession>
<dbReference type="Proteomes" id="UP000756132">
    <property type="component" value="Chromosome 7"/>
</dbReference>
<feature type="compositionally biased region" description="Basic and acidic residues" evidence="1">
    <location>
        <begin position="311"/>
        <end position="320"/>
    </location>
</feature>
<feature type="transmembrane region" description="Helical" evidence="2">
    <location>
        <begin position="446"/>
        <end position="466"/>
    </location>
</feature>
<feature type="compositionally biased region" description="Acidic residues" evidence="1">
    <location>
        <begin position="288"/>
        <end position="297"/>
    </location>
</feature>
<keyword evidence="4" id="KW-1185">Reference proteome</keyword>
<feature type="compositionally biased region" description="Low complexity" evidence="1">
    <location>
        <begin position="274"/>
        <end position="287"/>
    </location>
</feature>
<feature type="region of interest" description="Disordered" evidence="1">
    <location>
        <begin position="257"/>
        <end position="325"/>
    </location>
</feature>
<protein>
    <submittedName>
        <fullName evidence="3">Uncharacterized protein</fullName>
    </submittedName>
</protein>
<evidence type="ECO:0000313" key="3">
    <source>
        <dbReference type="EMBL" id="UJO19975.1"/>
    </source>
</evidence>
<proteinExistence type="predicted"/>
<dbReference type="RefSeq" id="XP_047764341.1">
    <property type="nucleotide sequence ID" value="XM_047909696.1"/>
</dbReference>
<reference evidence="3" key="1">
    <citation type="submission" date="2021-12" db="EMBL/GenBank/DDBJ databases">
        <authorList>
            <person name="Zaccaron A."/>
            <person name="Stergiopoulos I."/>
        </authorList>
    </citation>
    <scope>NUCLEOTIDE SEQUENCE</scope>
    <source>
        <strain evidence="3">Race5_Kim</strain>
    </source>
</reference>
<organism evidence="3 4">
    <name type="scientific">Passalora fulva</name>
    <name type="common">Tomato leaf mold</name>
    <name type="synonym">Cladosporium fulvum</name>
    <dbReference type="NCBI Taxonomy" id="5499"/>
    <lineage>
        <taxon>Eukaryota</taxon>
        <taxon>Fungi</taxon>
        <taxon>Dikarya</taxon>
        <taxon>Ascomycota</taxon>
        <taxon>Pezizomycotina</taxon>
        <taxon>Dothideomycetes</taxon>
        <taxon>Dothideomycetidae</taxon>
        <taxon>Mycosphaerellales</taxon>
        <taxon>Mycosphaerellaceae</taxon>
        <taxon>Fulvia</taxon>
    </lineage>
</organism>
<keyword evidence="2" id="KW-0472">Membrane</keyword>
<dbReference type="KEGG" id="ffu:CLAFUR5_10548"/>
<gene>
    <name evidence="3" type="ORF">CLAFUR5_10548</name>
</gene>
<evidence type="ECO:0000313" key="4">
    <source>
        <dbReference type="Proteomes" id="UP000756132"/>
    </source>
</evidence>
<dbReference type="GeneID" id="71990426"/>
<sequence length="507" mass="55452">MKFHQADIKSQLTAILRDSKVQKVLQKLNKSLATDDPVAYKEDDFTTMNNLSEGQMVIVLQRFARTSNSFGASYALTITEDPRVRADTGGPVDRVLRFAHGDETSNMICIVEHRTVHDLHPRFREHAQLPQYITGHATLGHDCQALVASKTKAETAAAAAKKTTEEQAAAEQIAAACKAAKKAEKKSLKKQQREMKHYVQLKLEKANTPQVPPHARKGSTAEQKHALATTSNLSPYLKEYAESAAAYAQKQTEGIVGDTECPEYHPPTFDDDSPSSSGPESSTSDTTDSSDYDDEGSSSDSSSSSDDDEAGERMAREQGIEHANPVDADAQLIRLRTDHRKSLGIAKKHILPVQILSTTSGKHVPAAMKQGRKWNGSNIDLSLSSPALSHSLRLTFTTDRNRDEAAISAFVDFPFATINHPIETSDGSFETIQDWSLRLQSPPMHISFLFLFVAVIFLLDAGHLLINYCGLAFYSNVPFLSLSILAVPHAFSTEAAKGIMANASQNS</sequence>
<evidence type="ECO:0000256" key="2">
    <source>
        <dbReference type="SAM" id="Phobius"/>
    </source>
</evidence>
<evidence type="ECO:0000256" key="1">
    <source>
        <dbReference type="SAM" id="MobiDB-lite"/>
    </source>
</evidence>
<keyword evidence="2" id="KW-1133">Transmembrane helix</keyword>
<feature type="transmembrane region" description="Helical" evidence="2">
    <location>
        <begin position="472"/>
        <end position="491"/>
    </location>
</feature>
<dbReference type="EMBL" id="CP090169">
    <property type="protein sequence ID" value="UJO19975.1"/>
    <property type="molecule type" value="Genomic_DNA"/>
</dbReference>
<feature type="region of interest" description="Disordered" evidence="1">
    <location>
        <begin position="203"/>
        <end position="225"/>
    </location>
</feature>
<name>A0A9Q8URQ4_PASFU</name>
<dbReference type="AlphaFoldDB" id="A0A9Q8URQ4"/>